<gene>
    <name evidence="5" type="ORF">K05K4_39790</name>
</gene>
<evidence type="ECO:0000256" key="2">
    <source>
        <dbReference type="ARBA" id="ARBA00022612"/>
    </source>
</evidence>
<evidence type="ECO:0000256" key="4">
    <source>
        <dbReference type="SAM" id="Coils"/>
    </source>
</evidence>
<dbReference type="AlphaFoldDB" id="A0A1W6URX9"/>
<accession>A0A1W6URX9</accession>
<keyword evidence="2" id="KW-1188">Viral release from host cell</keyword>
<dbReference type="Pfam" id="PF12236">
    <property type="entry name" value="Head-tail_con"/>
    <property type="match status" value="1"/>
</dbReference>
<dbReference type="InterPro" id="IPR020991">
    <property type="entry name" value="Connector_podovirus"/>
</dbReference>
<evidence type="ECO:0000313" key="5">
    <source>
        <dbReference type="EMBL" id="ARP20703.1"/>
    </source>
</evidence>
<protein>
    <submittedName>
        <fullName evidence="5">Bacteriophage head to tail connecting protein</fullName>
    </submittedName>
</protein>
<evidence type="ECO:0000256" key="3">
    <source>
        <dbReference type="ARBA" id="ARBA00023219"/>
    </source>
</evidence>
<dbReference type="RefSeq" id="WP_031810172.1">
    <property type="nucleotide sequence ID" value="NZ_CP017890.1"/>
</dbReference>
<feature type="coiled-coil region" evidence="4">
    <location>
        <begin position="459"/>
        <end position="490"/>
    </location>
</feature>
<comment type="subcellular location">
    <subcellularLocation>
        <location evidence="1">Virion</location>
    </subcellularLocation>
</comment>
<sequence length="505" mass="56762">MEQKHTAAQVYNSLKAERDPYLYRGRLCSSLTIPSILPEEGDDEHTQYRVPYSGFGARGIKQLASKIVMALFPPSHPFVRLGVSTELITRLDLTDAKKGDLETALSQTEQLIVTELERRALRSLLYEDIKHLLVTGNGLLYIGSKESRFYRLDKYVVERDDQGTVTRIVVCEKISFRKLPSGMQNAIREQRRLKGDPRKDLNLYTMIELKGDHWHSYQEVEGMRVSGSESSYRKDRSPWIVCTMNRLDGEDYGRSFAEEHIGDLNTHEALVKAITQASIAASKVIFMVKPNASTRASTLSKAKNGDYVQGDKEDVSCLQLDKAHDLAIAQNLKAEIQAGLSEAFLMSSAVRRDAERVTAEEIRMMTQMLEESLGGLYSQLAQSLQLPLVNVLLGHMERDGILPHFPEGTFEPIVITGVEGLGREAELSRLNTFVNLVQQVGAEQAAKEMHLGELFKRYAANLQIETKGLMKTAEEKQQELQAEQMNQLMQTATPQVVQGAMQQQQ</sequence>
<organism evidence="5">
    <name type="scientific">Vibrio alginolyticus</name>
    <dbReference type="NCBI Taxonomy" id="663"/>
    <lineage>
        <taxon>Bacteria</taxon>
        <taxon>Pseudomonadati</taxon>
        <taxon>Pseudomonadota</taxon>
        <taxon>Gammaproteobacteria</taxon>
        <taxon>Vibrionales</taxon>
        <taxon>Vibrionaceae</taxon>
        <taxon>Vibrio</taxon>
    </lineage>
</organism>
<evidence type="ECO:0000256" key="1">
    <source>
        <dbReference type="ARBA" id="ARBA00004328"/>
    </source>
</evidence>
<keyword evidence="4" id="KW-0175">Coiled coil</keyword>
<proteinExistence type="predicted"/>
<dbReference type="EMBL" id="CP017903">
    <property type="protein sequence ID" value="ARP20703.1"/>
    <property type="molecule type" value="Genomic_DNA"/>
</dbReference>
<reference evidence="5" key="1">
    <citation type="submission" date="2016-10" db="EMBL/GenBank/DDBJ databases">
        <title>The High Quality Genome of Vibrio alginolyticus K01M1.</title>
        <authorList>
            <person name="Wendling C."/>
            <person name="Chibani C.M."/>
            <person name="Hertel R."/>
            <person name="Sproer C."/>
            <person name="Bunk B."/>
            <person name="Overmann J."/>
            <person name="Roth O."/>
            <person name="Liesegang H."/>
        </authorList>
    </citation>
    <scope>NUCLEOTIDE SEQUENCE</scope>
    <source>
        <strain evidence="5">K05K4</strain>
    </source>
</reference>
<keyword evidence="3" id="KW-0231">Viral genome packaging</keyword>
<name>A0A1W6URX9_VIBAL</name>